<dbReference type="AlphaFoldDB" id="A0A174ZJB3"/>
<dbReference type="OrthoDB" id="9797742at2"/>
<organism evidence="1 2">
    <name type="scientific">[Ruminococcus] torques</name>
    <dbReference type="NCBI Taxonomy" id="33039"/>
    <lineage>
        <taxon>Bacteria</taxon>
        <taxon>Bacillati</taxon>
        <taxon>Bacillota</taxon>
        <taxon>Clostridia</taxon>
        <taxon>Lachnospirales</taxon>
        <taxon>Lachnospiraceae</taxon>
        <taxon>Mediterraneibacter</taxon>
    </lineage>
</organism>
<proteinExistence type="predicted"/>
<dbReference type="EMBL" id="CZBX01000005">
    <property type="protein sequence ID" value="CUQ85877.1"/>
    <property type="molecule type" value="Genomic_DNA"/>
</dbReference>
<evidence type="ECO:0000313" key="2">
    <source>
        <dbReference type="Proteomes" id="UP000078383"/>
    </source>
</evidence>
<sequence>MISDFRNDRLCEADSFLSVVKPDYTECPMIAAVGAGGKTSTLRRLAEEYALMGKKAIVLTTTHMREETTPWSCVAEEEEWISKGNELLERVKECLEQYGQAWIGARAKKGKMSCVPELILAEIESWNVPLLVEADGARMLPLKVPGEQEPVLLPQTTHVFSVYGMDALDQKLEEICFRSEKAAELLGKQPEDQVTEEDIIKLACHEQGGRKGCPKQAEYIVVLNKADTKERRDRACKIAKCLYENGIKNIFVTSYKL</sequence>
<dbReference type="InterPro" id="IPR017587">
    <property type="entry name" value="YqeC"/>
</dbReference>
<evidence type="ECO:0000313" key="1">
    <source>
        <dbReference type="EMBL" id="CUQ85877.1"/>
    </source>
</evidence>
<accession>A0A174ZJB3</accession>
<dbReference type="Proteomes" id="UP000078383">
    <property type="component" value="Unassembled WGS sequence"/>
</dbReference>
<name>A0A174ZJB3_9FIRM</name>
<gene>
    <name evidence="1" type="ORF">ERS852502_01227</name>
</gene>
<dbReference type="RefSeq" id="WP_055171892.1">
    <property type="nucleotide sequence ID" value="NZ_CZBX01000005.1"/>
</dbReference>
<protein>
    <submittedName>
        <fullName evidence="1">Putative selenium-dependent hydroxylase accessory protein YqeC</fullName>
    </submittedName>
</protein>
<dbReference type="Pfam" id="PF19842">
    <property type="entry name" value="YqeC"/>
    <property type="match status" value="1"/>
</dbReference>
<reference evidence="1 2" key="1">
    <citation type="submission" date="2015-09" db="EMBL/GenBank/DDBJ databases">
        <authorList>
            <consortium name="Pathogen Informatics"/>
        </authorList>
    </citation>
    <scope>NUCLEOTIDE SEQUENCE [LARGE SCALE GENOMIC DNA]</scope>
    <source>
        <strain evidence="1 2">2789STDY5834889</strain>
    </source>
</reference>
<dbReference type="NCBIfam" id="TIGR03172">
    <property type="entry name" value="selenium cofactor biosynthesis protein YqeC"/>
    <property type="match status" value="1"/>
</dbReference>